<dbReference type="GO" id="GO:0101006">
    <property type="term" value="F:protein histidine phosphatase activity"/>
    <property type="evidence" value="ECO:0007669"/>
    <property type="project" value="InterPro"/>
</dbReference>
<dbReference type="SMART" id="SM00855">
    <property type="entry name" value="PGAM"/>
    <property type="match status" value="1"/>
</dbReference>
<name>A0A1E7Z7E3_9ALTE</name>
<dbReference type="RefSeq" id="WP_070126916.1">
    <property type="nucleotide sequence ID" value="NZ_MDHN01000040.1"/>
</dbReference>
<dbReference type="PANTHER" id="PTHR20935">
    <property type="entry name" value="PHOSPHOGLYCERATE MUTASE-RELATED"/>
    <property type="match status" value="1"/>
</dbReference>
<dbReference type="NCBIfam" id="TIGR00249">
    <property type="entry name" value="sixA"/>
    <property type="match status" value="1"/>
</dbReference>
<dbReference type="InterPro" id="IPR013078">
    <property type="entry name" value="His_Pase_superF_clade-1"/>
</dbReference>
<dbReference type="InterPro" id="IPR004449">
    <property type="entry name" value="SixA"/>
</dbReference>
<dbReference type="PANTHER" id="PTHR20935:SF0">
    <property type="entry name" value="SERINE_THREONINE-PROTEIN PHOSPHATASE PGAM5, MITOCHONDRIAL"/>
    <property type="match status" value="1"/>
</dbReference>
<gene>
    <name evidence="2" type="ORF">BFC18_18880</name>
</gene>
<dbReference type="Gene3D" id="3.40.50.1240">
    <property type="entry name" value="Phosphoglycerate mutase-like"/>
    <property type="match status" value="1"/>
</dbReference>
<comment type="caution">
    <text evidence="2">The sequence shown here is derived from an EMBL/GenBank/DDBJ whole genome shotgun (WGS) entry which is preliminary data.</text>
</comment>
<accession>A0A1E7Z7E3</accession>
<dbReference type="CDD" id="cd07067">
    <property type="entry name" value="HP_PGM_like"/>
    <property type="match status" value="1"/>
</dbReference>
<protein>
    <submittedName>
        <fullName evidence="2">Phosphohistidine phosphatase SixA</fullName>
    </submittedName>
</protein>
<dbReference type="InterPro" id="IPR029033">
    <property type="entry name" value="His_PPase_superfam"/>
</dbReference>
<dbReference type="STRING" id="1656094.BFC18_18880"/>
<dbReference type="Proteomes" id="UP000175691">
    <property type="component" value="Unassembled WGS sequence"/>
</dbReference>
<dbReference type="AlphaFoldDB" id="A0A1E7Z7E3"/>
<evidence type="ECO:0000256" key="1">
    <source>
        <dbReference type="ARBA" id="ARBA00022801"/>
    </source>
</evidence>
<keyword evidence="1" id="KW-0378">Hydrolase</keyword>
<dbReference type="Pfam" id="PF00300">
    <property type="entry name" value="His_Phos_1"/>
    <property type="match status" value="1"/>
</dbReference>
<dbReference type="OrthoDB" id="92610at2"/>
<dbReference type="SUPFAM" id="SSF53254">
    <property type="entry name" value="Phosphoglycerate mutase-like"/>
    <property type="match status" value="1"/>
</dbReference>
<dbReference type="InterPro" id="IPR051021">
    <property type="entry name" value="Mito_Ser/Thr_phosphatase"/>
</dbReference>
<evidence type="ECO:0000313" key="3">
    <source>
        <dbReference type="Proteomes" id="UP000175691"/>
    </source>
</evidence>
<dbReference type="EMBL" id="MDHN01000040">
    <property type="protein sequence ID" value="OFC69469.1"/>
    <property type="molecule type" value="Genomic_DNA"/>
</dbReference>
<proteinExistence type="predicted"/>
<sequence length="170" mass="19238">MPRQNSNADTLLFIMRHGEAESLRVDDKSRQLTEFGRAQVSVTANWLIDNYCENRQVDLALVSPYRRARQTFDMLSLDLSAGKSESWDDIVPEGNPAMAHDYVDTLLNAHTGRGHQINRMLLVSHMPFVSYFLDEVCTIPTHSLFATASVAVVRYNIQKQKGELVAHFQG</sequence>
<organism evidence="2 3">
    <name type="scientific">Alteromonas confluentis</name>
    <dbReference type="NCBI Taxonomy" id="1656094"/>
    <lineage>
        <taxon>Bacteria</taxon>
        <taxon>Pseudomonadati</taxon>
        <taxon>Pseudomonadota</taxon>
        <taxon>Gammaproteobacteria</taxon>
        <taxon>Alteromonadales</taxon>
        <taxon>Alteromonadaceae</taxon>
        <taxon>Alteromonas/Salinimonas group</taxon>
        <taxon>Alteromonas</taxon>
    </lineage>
</organism>
<reference evidence="2 3" key="1">
    <citation type="submission" date="2016-08" db="EMBL/GenBank/DDBJ databases">
        <authorList>
            <person name="Seilhamer J.J."/>
        </authorList>
    </citation>
    <scope>NUCLEOTIDE SEQUENCE [LARGE SCALE GENOMIC DNA]</scope>
    <source>
        <strain evidence="2 3">KCTC 42603</strain>
    </source>
</reference>
<keyword evidence="3" id="KW-1185">Reference proteome</keyword>
<evidence type="ECO:0000313" key="2">
    <source>
        <dbReference type="EMBL" id="OFC69469.1"/>
    </source>
</evidence>
<dbReference type="GO" id="GO:0005737">
    <property type="term" value="C:cytoplasm"/>
    <property type="evidence" value="ECO:0007669"/>
    <property type="project" value="InterPro"/>
</dbReference>